<feature type="domain" description="DUF8035" evidence="8">
    <location>
        <begin position="1848"/>
        <end position="1900"/>
    </location>
</feature>
<feature type="region of interest" description="Disordered" evidence="5">
    <location>
        <begin position="1807"/>
        <end position="1826"/>
    </location>
</feature>
<dbReference type="GO" id="GO:0050897">
    <property type="term" value="F:cobalt ion binding"/>
    <property type="evidence" value="ECO:0007669"/>
    <property type="project" value="TreeGrafter"/>
</dbReference>
<feature type="domain" description="Ubiquitin-like" evidence="7">
    <location>
        <begin position="528"/>
        <end position="609"/>
    </location>
</feature>
<dbReference type="InterPro" id="IPR058348">
    <property type="entry name" value="DUF8035"/>
</dbReference>
<comment type="caution">
    <text evidence="9">The sequence shown here is derived from an EMBL/GenBank/DDBJ whole genome shotgun (WGS) entry which is preliminary data.</text>
</comment>
<dbReference type="SUPFAM" id="SSF52047">
    <property type="entry name" value="RNI-like"/>
    <property type="match status" value="1"/>
</dbReference>
<evidence type="ECO:0000256" key="6">
    <source>
        <dbReference type="SAM" id="Phobius"/>
    </source>
</evidence>
<protein>
    <recommendedName>
        <fullName evidence="11">F-box domain-containing protein</fullName>
    </recommendedName>
</protein>
<dbReference type="InterPro" id="IPR002523">
    <property type="entry name" value="MgTranspt_CorA/ZnTranspt_ZntB"/>
</dbReference>
<dbReference type="Pfam" id="PF01544">
    <property type="entry name" value="CorA"/>
    <property type="match status" value="1"/>
</dbReference>
<evidence type="ECO:0000313" key="9">
    <source>
        <dbReference type="EMBL" id="KAK3213842.1"/>
    </source>
</evidence>
<feature type="region of interest" description="Disordered" evidence="5">
    <location>
        <begin position="722"/>
        <end position="742"/>
    </location>
</feature>
<evidence type="ECO:0000256" key="2">
    <source>
        <dbReference type="ARBA" id="ARBA00022692"/>
    </source>
</evidence>
<feature type="region of interest" description="Disordered" evidence="5">
    <location>
        <begin position="1932"/>
        <end position="1953"/>
    </location>
</feature>
<feature type="compositionally biased region" description="Basic residues" evidence="5">
    <location>
        <begin position="1935"/>
        <end position="1945"/>
    </location>
</feature>
<feature type="transmembrane region" description="Helical" evidence="6">
    <location>
        <begin position="1655"/>
        <end position="1676"/>
    </location>
</feature>
<evidence type="ECO:0008006" key="11">
    <source>
        <dbReference type="Google" id="ProtNLM"/>
    </source>
</evidence>
<dbReference type="Pfam" id="PF26118">
    <property type="entry name" value="DUF8035"/>
    <property type="match status" value="1"/>
</dbReference>
<feature type="region of interest" description="Disordered" evidence="5">
    <location>
        <begin position="638"/>
        <end position="692"/>
    </location>
</feature>
<dbReference type="InterPro" id="IPR054464">
    <property type="entry name" value="ULD_fung"/>
</dbReference>
<evidence type="ECO:0000313" key="10">
    <source>
        <dbReference type="Proteomes" id="UP001280581"/>
    </source>
</evidence>
<dbReference type="InterPro" id="IPR045863">
    <property type="entry name" value="CorA_TM1_TM2"/>
</dbReference>
<dbReference type="Gene3D" id="1.20.58.340">
    <property type="entry name" value="Magnesium transport protein CorA, transmembrane region"/>
    <property type="match status" value="1"/>
</dbReference>
<dbReference type="Proteomes" id="UP001280581">
    <property type="component" value="Unassembled WGS sequence"/>
</dbReference>
<dbReference type="SUPFAM" id="SSF144083">
    <property type="entry name" value="Magnesium transport protein CorA, transmembrane region"/>
    <property type="match status" value="1"/>
</dbReference>
<dbReference type="GO" id="GO:0005886">
    <property type="term" value="C:plasma membrane"/>
    <property type="evidence" value="ECO:0007669"/>
    <property type="project" value="UniProtKB-SubCell"/>
</dbReference>
<name>A0AAN6M469_9PLEO</name>
<dbReference type="PANTHER" id="PTHR46494:SF1">
    <property type="entry name" value="CORA FAMILY METAL ION TRANSPORTER (EUROFUNG)"/>
    <property type="match status" value="1"/>
</dbReference>
<organism evidence="9 10">
    <name type="scientific">Pseudopithomyces chartarum</name>
    <dbReference type="NCBI Taxonomy" id="1892770"/>
    <lineage>
        <taxon>Eukaryota</taxon>
        <taxon>Fungi</taxon>
        <taxon>Dikarya</taxon>
        <taxon>Ascomycota</taxon>
        <taxon>Pezizomycotina</taxon>
        <taxon>Dothideomycetes</taxon>
        <taxon>Pleosporomycetidae</taxon>
        <taxon>Pleosporales</taxon>
        <taxon>Massarineae</taxon>
        <taxon>Didymosphaeriaceae</taxon>
        <taxon>Pseudopithomyces</taxon>
    </lineage>
</organism>
<dbReference type="GO" id="GO:0015087">
    <property type="term" value="F:cobalt ion transmembrane transporter activity"/>
    <property type="evidence" value="ECO:0007669"/>
    <property type="project" value="TreeGrafter"/>
</dbReference>
<feature type="transmembrane region" description="Helical" evidence="6">
    <location>
        <begin position="1619"/>
        <end position="1643"/>
    </location>
</feature>
<gene>
    <name evidence="9" type="ORF">GRF29_28g1236874</name>
</gene>
<dbReference type="GO" id="GO:0000287">
    <property type="term" value="F:magnesium ion binding"/>
    <property type="evidence" value="ECO:0007669"/>
    <property type="project" value="TreeGrafter"/>
</dbReference>
<keyword evidence="2 6" id="KW-0812">Transmembrane</keyword>
<accession>A0AAN6M469</accession>
<evidence type="ECO:0000256" key="5">
    <source>
        <dbReference type="SAM" id="MobiDB-lite"/>
    </source>
</evidence>
<dbReference type="PANTHER" id="PTHR46494">
    <property type="entry name" value="CORA FAMILY METAL ION TRANSPORTER (EUROFUNG)"/>
    <property type="match status" value="1"/>
</dbReference>
<keyword evidence="10" id="KW-1185">Reference proteome</keyword>
<comment type="subcellular location">
    <subcellularLocation>
        <location evidence="1">Cell membrane</location>
        <topology evidence="1">Multi-pass membrane protein</topology>
    </subcellularLocation>
</comment>
<dbReference type="EMBL" id="WVTA01000004">
    <property type="protein sequence ID" value="KAK3213842.1"/>
    <property type="molecule type" value="Genomic_DNA"/>
</dbReference>
<feature type="compositionally biased region" description="Polar residues" evidence="5">
    <location>
        <begin position="645"/>
        <end position="659"/>
    </location>
</feature>
<dbReference type="Pfam" id="PF22893">
    <property type="entry name" value="ULD_2"/>
    <property type="match status" value="1"/>
</dbReference>
<evidence type="ECO:0000259" key="8">
    <source>
        <dbReference type="Pfam" id="PF26118"/>
    </source>
</evidence>
<proteinExistence type="predicted"/>
<keyword evidence="4 6" id="KW-0472">Membrane</keyword>
<keyword evidence="3 6" id="KW-1133">Transmembrane helix</keyword>
<evidence type="ECO:0000256" key="3">
    <source>
        <dbReference type="ARBA" id="ARBA00022989"/>
    </source>
</evidence>
<evidence type="ECO:0000259" key="7">
    <source>
        <dbReference type="Pfam" id="PF22893"/>
    </source>
</evidence>
<dbReference type="GO" id="GO:0015095">
    <property type="term" value="F:magnesium ion transmembrane transporter activity"/>
    <property type="evidence" value="ECO:0007669"/>
    <property type="project" value="TreeGrafter"/>
</dbReference>
<sequence>MEFERLDIGRRVLFLSNEQRVALANGQEVDGWSSDVYQGPLASVRLETMPGEILKHIFEHLAKDPEHRWEFPSTRILYKTSAETLRNLTHVSKTIGPWAQEPKLGRQMERLTVFLPQKKSDGLSITASDLADNDLPPGQTAIGVIDQARAFVKTLPLRASIRRSWAKKLISEYPYPLLGVLLALAPNLKELGIVMSETRAKDGTVNFLSESFGMKIGASNLAQIRAAGILGSLESLKVCGLYPLSMVGLEVFPQIQELVMRTTFNPRRSTSFSRVTVADGRFKFITRLHLDLQIPSNSTVRSRPINHYGPLLAKFPNLMHLDLDDNPRVSYFEDNPYPMLIGDLLSHLPNPEKLLSLRLSDVPAAYPSFSRVMGRFENLEELTTPYSEIKASGGYIGYVFNMLPQTLRHLEVYEADLGTVICLQRLIAAKLHRGFWPLLTYAKTNFGGLVSDESFEDLEGQVMYPYMWTNAEKAGVEVVVDKCVMSEDALAGDLSIVAKDAPIVDQPGQSTSESDRTRNALQLNEPHLIFILDHNGDKYPIPWKQAQDYTQFKFYVEEIYARNGDEARLDQVRDGKFNVSYETAGETYVLLPSLWDSFVHEGISVRISFGAEPRWRRPLSPSMDKGVEFLDVGVDVENRSETGSEPRTNSWNEATSIQNSDDGTGGSEIGESDTESETDEEAVEVPTAEPIRAVIKPVDEEGAPLSFDVNTEWAAKYMAASKENSNSDASLNKKPRSGHNLTTETRKITRAFATTTENRTTLEVYTLPGPENSNLSCSVAVRWFHLHGDALDWAQFKDTCLMVPDLTDRMKFLVAKTLGKVEREHIKAFLGGMFIEPGTVLRSDECKQPDPESVIFSCTPYFELRKSFPGNAQRDRLHPARTLIQSYYPYEPVRERDEEQAYRRSGNAKSNTLIHVPTLWMLNIGSKVVVSCGYEPLSSDFTKSMKVLEEEIKPSKANDQNTTWSVRLHDLDGRVLLYSPQEFGTYFQMEQRIRELRRISTTLWHVPVPQILLQHQEKKILATPSNWPTILRQRNAMIIDFSIVEKVPEGTLSTLPSSLIETQKHGSVPPFYHWPSMLSKDEKGWETFSDDVEHSIRCIDKVEKTMLNETLPEYDTGGPVDRTFTSTKYYESLSEKVYEDVGKPLLLLIQTGIPRKMGLPRNHHQLIVQTQSSKLAEKTQELTNLVHDTLGLFVGNVDKATVLRKVWGAMENITVIVKRLAMLSGCEPDPKEYSDPGWKTPKTGTRSWRIRIPTTTYTYANQDATKLELPLPNNDKAFGATVKKCRRCMREAPFSDPNEALQHLHKHAASEASKKGDSASSSFVKDDNEWKDWIRNDDQALIEGTVTGACTVLDRAIKEARLIYEQLSELVNGVQDDQGNLSDLYSFPRKFLGTLHRLLVFYFAVERSMHYTEECFDKTMKGGYQEDYPYTDRGLEILDRFSESVKSLIQQARVELCEMVRLKIPKDPAERMSWGAESISSWLIRRLIVKPLEKSMTVGDMYREYLTTLQFQVNHRPGKRLLRSINLLQEELAILSQVNEWQVKLVRDYLCVLDDTTYPVDIPSRRALYPYERLVLNSCLENLNLTREEYQDQIRRCGPLSDTTKQSAEINEEDHGKAILVFTVVTVIFLPLSFVTSYLGMNTSDIRDMDSKQSLFWEIALPLTVGVMAIMMAIAYNGDEIRDFASSLYRTVTGKQDRSLSARGISVLQRNRIPKGPIDSTTTLSIADDAEYTTPRAAPDYYRDAWYSGRSKRFRSGELPTQDTLYIEESSALPQARYSPPSIRTPAFPPMRSEAVQYSFNEPMSFPEPRVRKSAPTPPPPRYPRVTIRSNKAAEATTYSAAPPEYPTYTKINKKYIDPSVLDVMGLPWEDYSADPNFILVKQHLSERETDRLFEQSKRLVEARAPAKYDEKGRYRTDDPWQRAKYEYAWENQQHKHRRARRRRKATDGYYDS</sequence>
<evidence type="ECO:0000256" key="4">
    <source>
        <dbReference type="ARBA" id="ARBA00023136"/>
    </source>
</evidence>
<reference evidence="9 10" key="1">
    <citation type="submission" date="2021-02" db="EMBL/GenBank/DDBJ databases">
        <title>Genome assembly of Pseudopithomyces chartarum.</title>
        <authorList>
            <person name="Jauregui R."/>
            <person name="Singh J."/>
            <person name="Voisey C."/>
        </authorList>
    </citation>
    <scope>NUCLEOTIDE SEQUENCE [LARGE SCALE GENOMIC DNA]</scope>
    <source>
        <strain evidence="9 10">AGR01</strain>
    </source>
</reference>
<evidence type="ECO:0000256" key="1">
    <source>
        <dbReference type="ARBA" id="ARBA00004651"/>
    </source>
</evidence>
<feature type="compositionally biased region" description="Acidic residues" evidence="5">
    <location>
        <begin position="670"/>
        <end position="683"/>
    </location>
</feature>